<dbReference type="SUPFAM" id="SSF53474">
    <property type="entry name" value="alpha/beta-Hydrolases"/>
    <property type="match status" value="1"/>
</dbReference>
<sequence>MTLDEAQRQNSVFVDSVCGKSSAGIYSCLKEASLEQIMVGFMSLSAAVSFDHRFDFELPSPSEYQAGVAIVDGVVMERDLQKALSSSDSHSHVSLLSGSCSQEGYTSLLSAESTAHDYARVVQSFVHNLTSARWPKDVVSRILELYPPTSAEFYGQPKAAMDAMIADIRVVCGTIFNAERFVHGRLPGVPARALDLWLYYSDMRATGDREMFHCDTLAALTDMECASCNREKKAFYENMVKVHSEFIRTGSPPHGSLRRFADVAAGAEEDDYVLNVIAGDITSAQSTLKDRCSFWRSAGILQFYAWNN</sequence>
<dbReference type="Pfam" id="PF00135">
    <property type="entry name" value="COesterase"/>
    <property type="match status" value="1"/>
</dbReference>
<dbReference type="InterPro" id="IPR002018">
    <property type="entry name" value="CarbesteraseB"/>
</dbReference>
<comment type="caution">
    <text evidence="2">The sequence shown here is derived from an EMBL/GenBank/DDBJ whole genome shotgun (WGS) entry which is preliminary data.</text>
</comment>
<accession>A0ABN9Y444</accession>
<name>A0ABN9Y444_9DINO</name>
<feature type="domain" description="Carboxylesterase type B" evidence="1">
    <location>
        <begin position="18"/>
        <end position="295"/>
    </location>
</feature>
<evidence type="ECO:0000259" key="1">
    <source>
        <dbReference type="Pfam" id="PF00135"/>
    </source>
</evidence>
<organism evidence="2 3">
    <name type="scientific">Prorocentrum cordatum</name>
    <dbReference type="NCBI Taxonomy" id="2364126"/>
    <lineage>
        <taxon>Eukaryota</taxon>
        <taxon>Sar</taxon>
        <taxon>Alveolata</taxon>
        <taxon>Dinophyceae</taxon>
        <taxon>Prorocentrales</taxon>
        <taxon>Prorocentraceae</taxon>
        <taxon>Prorocentrum</taxon>
    </lineage>
</organism>
<dbReference type="InterPro" id="IPR050309">
    <property type="entry name" value="Type-B_Carboxylest/Lipase"/>
</dbReference>
<keyword evidence="3" id="KW-1185">Reference proteome</keyword>
<gene>
    <name evidence="2" type="ORF">PCOR1329_LOCUS81471</name>
</gene>
<dbReference type="PANTHER" id="PTHR11559">
    <property type="entry name" value="CARBOXYLESTERASE"/>
    <property type="match status" value="1"/>
</dbReference>
<reference evidence="2" key="1">
    <citation type="submission" date="2023-10" db="EMBL/GenBank/DDBJ databases">
        <authorList>
            <person name="Chen Y."/>
            <person name="Shah S."/>
            <person name="Dougan E. K."/>
            <person name="Thang M."/>
            <person name="Chan C."/>
        </authorList>
    </citation>
    <scope>NUCLEOTIDE SEQUENCE [LARGE SCALE GENOMIC DNA]</scope>
</reference>
<evidence type="ECO:0000313" key="2">
    <source>
        <dbReference type="EMBL" id="CAK0905948.1"/>
    </source>
</evidence>
<dbReference type="Gene3D" id="3.40.50.1820">
    <property type="entry name" value="alpha/beta hydrolase"/>
    <property type="match status" value="1"/>
</dbReference>
<dbReference type="Proteomes" id="UP001189429">
    <property type="component" value="Unassembled WGS sequence"/>
</dbReference>
<protein>
    <recommendedName>
        <fullName evidence="1">Carboxylesterase type B domain-containing protein</fullName>
    </recommendedName>
</protein>
<evidence type="ECO:0000313" key="3">
    <source>
        <dbReference type="Proteomes" id="UP001189429"/>
    </source>
</evidence>
<proteinExistence type="predicted"/>
<dbReference type="InterPro" id="IPR029058">
    <property type="entry name" value="AB_hydrolase_fold"/>
</dbReference>
<dbReference type="EMBL" id="CAUYUJ010021625">
    <property type="protein sequence ID" value="CAK0905948.1"/>
    <property type="molecule type" value="Genomic_DNA"/>
</dbReference>